<dbReference type="EMBL" id="LJCO01000008">
    <property type="protein sequence ID" value="KPV45460.1"/>
    <property type="molecule type" value="Genomic_DNA"/>
</dbReference>
<dbReference type="AlphaFoldDB" id="A0A0P9D836"/>
<feature type="transmembrane region" description="Helical" evidence="1">
    <location>
        <begin position="53"/>
        <end position="71"/>
    </location>
</feature>
<organism evidence="2 3">
    <name type="scientific">Alicyclobacillus ferrooxydans</name>
    <dbReference type="NCBI Taxonomy" id="471514"/>
    <lineage>
        <taxon>Bacteria</taxon>
        <taxon>Bacillati</taxon>
        <taxon>Bacillota</taxon>
        <taxon>Bacilli</taxon>
        <taxon>Bacillales</taxon>
        <taxon>Alicyclobacillaceae</taxon>
        <taxon>Alicyclobacillus</taxon>
    </lineage>
</organism>
<comment type="caution">
    <text evidence="2">The sequence shown here is derived from an EMBL/GenBank/DDBJ whole genome shotgun (WGS) entry which is preliminary data.</text>
</comment>
<protein>
    <submittedName>
        <fullName evidence="2">Uncharacterized protein</fullName>
    </submittedName>
</protein>
<evidence type="ECO:0000313" key="3">
    <source>
        <dbReference type="Proteomes" id="UP000050482"/>
    </source>
</evidence>
<sequence length="83" mass="9104">MMEEVCTTTPYTNARERRFVTKKAKFIYFIVAVLSMIGLASASLAMAQNHATLATTLFIVTFIVIGAAFVMKARIRRAAGTKA</sequence>
<feature type="transmembrane region" description="Helical" evidence="1">
    <location>
        <begin position="26"/>
        <end position="47"/>
    </location>
</feature>
<name>A0A0P9D836_9BACL</name>
<dbReference type="Proteomes" id="UP000050482">
    <property type="component" value="Unassembled WGS sequence"/>
</dbReference>
<keyword evidence="1" id="KW-0472">Membrane</keyword>
<reference evidence="2 3" key="1">
    <citation type="submission" date="2015-09" db="EMBL/GenBank/DDBJ databases">
        <title>Draft genome sequence of Alicyclobacillus ferrooxydans DSM 22381.</title>
        <authorList>
            <person name="Hemp J."/>
        </authorList>
    </citation>
    <scope>NUCLEOTIDE SEQUENCE [LARGE SCALE GENOMIC DNA]</scope>
    <source>
        <strain evidence="2 3">TC-34</strain>
    </source>
</reference>
<keyword evidence="1" id="KW-0812">Transmembrane</keyword>
<accession>A0A0P9D836</accession>
<dbReference type="PATRIC" id="fig|471514.4.peg.37"/>
<evidence type="ECO:0000313" key="2">
    <source>
        <dbReference type="EMBL" id="KPV45460.1"/>
    </source>
</evidence>
<evidence type="ECO:0000256" key="1">
    <source>
        <dbReference type="SAM" id="Phobius"/>
    </source>
</evidence>
<proteinExistence type="predicted"/>
<keyword evidence="1" id="KW-1133">Transmembrane helix</keyword>
<keyword evidence="3" id="KW-1185">Reference proteome</keyword>
<gene>
    <name evidence="2" type="ORF">AN477_00355</name>
</gene>